<accession>E0VF42</accession>
<dbReference type="KEGG" id="phu:Phum_PHUM145860"/>
<dbReference type="RefSeq" id="XP_002424669.1">
    <property type="nucleotide sequence ID" value="XM_002424624.1"/>
</dbReference>
<keyword evidence="1" id="KW-0732">Signal</keyword>
<reference evidence="2" key="2">
    <citation type="submission" date="2007-04" db="EMBL/GenBank/DDBJ databases">
        <title>The genome of the human body louse.</title>
        <authorList>
            <consortium name="The Human Body Louse Genome Consortium"/>
            <person name="Kirkness E."/>
            <person name="Walenz B."/>
            <person name="Hass B."/>
            <person name="Bruggner R."/>
            <person name="Strausberg R."/>
        </authorList>
    </citation>
    <scope>NUCLEOTIDE SEQUENCE</scope>
    <source>
        <strain evidence="2">USDA</strain>
    </source>
</reference>
<organism>
    <name type="scientific">Pediculus humanus subsp. corporis</name>
    <name type="common">Body louse</name>
    <dbReference type="NCBI Taxonomy" id="121224"/>
    <lineage>
        <taxon>Eukaryota</taxon>
        <taxon>Metazoa</taxon>
        <taxon>Ecdysozoa</taxon>
        <taxon>Arthropoda</taxon>
        <taxon>Hexapoda</taxon>
        <taxon>Insecta</taxon>
        <taxon>Pterygota</taxon>
        <taxon>Neoptera</taxon>
        <taxon>Paraneoptera</taxon>
        <taxon>Psocodea</taxon>
        <taxon>Troctomorpha</taxon>
        <taxon>Phthiraptera</taxon>
        <taxon>Anoplura</taxon>
        <taxon>Pediculidae</taxon>
        <taxon>Pediculus</taxon>
    </lineage>
</organism>
<dbReference type="AlphaFoldDB" id="E0VF42"/>
<evidence type="ECO:0000256" key="1">
    <source>
        <dbReference type="SAM" id="SignalP"/>
    </source>
</evidence>
<dbReference type="VEuPathDB" id="VectorBase:PHUM145860"/>
<dbReference type="CTD" id="8239460"/>
<proteinExistence type="predicted"/>
<dbReference type="InParanoid" id="E0VF42"/>
<dbReference type="EMBL" id="AAZO01001689">
    <property type="status" value="NOT_ANNOTATED_CDS"/>
    <property type="molecule type" value="Genomic_DNA"/>
</dbReference>
<sequence length="128" mass="12910">MNSACVVVLSLALFAAITEAYVGPAYPGIGFGGVYGGATYGTGCPTSVCDTCNCVKTVVRPVVEQIPYSTSRRVQSPRFATTGVYAAPGLYPAGAAALETRAAAAAAALETRTGFLNGYAGYGGNLVV</sequence>
<name>E0VF42_PEDHC</name>
<protein>
    <submittedName>
        <fullName evidence="2 3">Uncharacterized protein</fullName>
    </submittedName>
</protein>
<feature type="signal peptide" evidence="1">
    <location>
        <begin position="1"/>
        <end position="20"/>
    </location>
</feature>
<dbReference type="EMBL" id="DS235100">
    <property type="protein sequence ID" value="EEB11931.1"/>
    <property type="molecule type" value="Genomic_DNA"/>
</dbReference>
<dbReference type="Proteomes" id="UP000009046">
    <property type="component" value="Unassembled WGS sequence"/>
</dbReference>
<feature type="chain" id="PRO_5014570079" evidence="1">
    <location>
        <begin position="21"/>
        <end position="128"/>
    </location>
</feature>
<dbReference type="GeneID" id="8239460"/>
<reference evidence="3" key="3">
    <citation type="submission" date="2021-02" db="UniProtKB">
        <authorList>
            <consortium name="EnsemblMetazoa"/>
        </authorList>
    </citation>
    <scope>IDENTIFICATION</scope>
    <source>
        <strain evidence="3">USDA</strain>
    </source>
</reference>
<reference evidence="2" key="1">
    <citation type="submission" date="2007-04" db="EMBL/GenBank/DDBJ databases">
        <title>Annotation of Pediculus humanus corporis strain USDA.</title>
        <authorList>
            <person name="Kirkness E."/>
            <person name="Hannick L."/>
            <person name="Hass B."/>
            <person name="Bruggner R."/>
            <person name="Lawson D."/>
            <person name="Bidwell S."/>
            <person name="Joardar V."/>
            <person name="Caler E."/>
            <person name="Walenz B."/>
            <person name="Inman J."/>
            <person name="Schobel S."/>
            <person name="Galinsky K."/>
            <person name="Amedeo P."/>
            <person name="Strausberg R."/>
        </authorList>
    </citation>
    <scope>NUCLEOTIDE SEQUENCE</scope>
    <source>
        <strain evidence="2">USDA</strain>
    </source>
</reference>
<gene>
    <name evidence="3" type="primary">8239460</name>
    <name evidence="2" type="ORF">Phum_PHUM145860</name>
</gene>
<evidence type="ECO:0000313" key="2">
    <source>
        <dbReference type="EMBL" id="EEB11931.1"/>
    </source>
</evidence>
<evidence type="ECO:0000313" key="3">
    <source>
        <dbReference type="EnsemblMetazoa" id="PHUM145860-PA"/>
    </source>
</evidence>
<dbReference type="HOGENOM" id="CLU_1962211_0_0_1"/>
<evidence type="ECO:0000313" key="4">
    <source>
        <dbReference type="Proteomes" id="UP000009046"/>
    </source>
</evidence>
<keyword evidence="4" id="KW-1185">Reference proteome</keyword>
<dbReference type="EnsemblMetazoa" id="PHUM145860-RA">
    <property type="protein sequence ID" value="PHUM145860-PA"/>
    <property type="gene ID" value="PHUM145860"/>
</dbReference>